<keyword evidence="3" id="KW-1133">Transmembrane helix</keyword>
<dbReference type="Proteomes" id="UP001176940">
    <property type="component" value="Unassembled WGS sequence"/>
</dbReference>
<evidence type="ECO:0000256" key="3">
    <source>
        <dbReference type="SAM" id="Phobius"/>
    </source>
</evidence>
<sequence>MDFNCVRPIRSKPADVKKICRFVADVPGLRRYNGGEIVVGHSLLIGLGRTGSVRSSIVVPPLVDLGFSIFEVMWVSVLVLALTTVLFSLLDVWYFIRAFLSVLRSRLQPVVKDLLKEHTFSGLVLPHDLDFLLHMNNSRYLREADFARLSFFTRSGLFGAIHAIGAGMVMAASTIRYRRSLRLLEAFEIRTRLICWDEKAFYVEQRFVAPRDGFVCAILLSRQHIIGNSPDKVVQTMCKRKVESPEFPDEVMHWIDYNDSSSQKLRAESGVTMNSKDD</sequence>
<comment type="similarity">
    <text evidence="1">Belongs to the THEM6 family.</text>
</comment>
<keyword evidence="5" id="KW-1185">Reference proteome</keyword>
<feature type="transmembrane region" description="Helical" evidence="3">
    <location>
        <begin position="72"/>
        <end position="96"/>
    </location>
</feature>
<evidence type="ECO:0000313" key="5">
    <source>
        <dbReference type="Proteomes" id="UP001176940"/>
    </source>
</evidence>
<keyword evidence="3" id="KW-0472">Membrane</keyword>
<name>A0ABN9LYM2_9NEOB</name>
<dbReference type="InterPro" id="IPR051490">
    <property type="entry name" value="THEM6_lcsJ_thioesterase"/>
</dbReference>
<proteinExistence type="inferred from homology"/>
<dbReference type="PANTHER" id="PTHR12475">
    <property type="match status" value="1"/>
</dbReference>
<dbReference type="SUPFAM" id="SSF54637">
    <property type="entry name" value="Thioesterase/thiol ester dehydrase-isomerase"/>
    <property type="match status" value="1"/>
</dbReference>
<evidence type="ECO:0000256" key="2">
    <source>
        <dbReference type="ARBA" id="ARBA00041112"/>
    </source>
</evidence>
<dbReference type="EMBL" id="CAUEEQ010038417">
    <property type="protein sequence ID" value="CAJ0954381.1"/>
    <property type="molecule type" value="Genomic_DNA"/>
</dbReference>
<dbReference type="Pfam" id="PF13279">
    <property type="entry name" value="4HBT_2"/>
    <property type="match status" value="1"/>
</dbReference>
<dbReference type="CDD" id="cd00586">
    <property type="entry name" value="4HBT"/>
    <property type="match status" value="1"/>
</dbReference>
<dbReference type="InterPro" id="IPR029069">
    <property type="entry name" value="HotDog_dom_sf"/>
</dbReference>
<keyword evidence="3" id="KW-0812">Transmembrane</keyword>
<protein>
    <recommendedName>
        <fullName evidence="2">Protein THEM6</fullName>
    </recommendedName>
</protein>
<evidence type="ECO:0000256" key="1">
    <source>
        <dbReference type="ARBA" id="ARBA00038228"/>
    </source>
</evidence>
<gene>
    <name evidence="4" type="ORF">RIMI_LOCUS14710118</name>
</gene>
<dbReference type="Gene3D" id="3.10.129.10">
    <property type="entry name" value="Hotdog Thioesterase"/>
    <property type="match status" value="1"/>
</dbReference>
<dbReference type="PANTHER" id="PTHR12475:SF4">
    <property type="entry name" value="PROTEIN THEM6"/>
    <property type="match status" value="1"/>
</dbReference>
<reference evidence="4" key="1">
    <citation type="submission" date="2023-07" db="EMBL/GenBank/DDBJ databases">
        <authorList>
            <person name="Stuckert A."/>
        </authorList>
    </citation>
    <scope>NUCLEOTIDE SEQUENCE</scope>
</reference>
<feature type="transmembrane region" description="Helical" evidence="3">
    <location>
        <begin position="156"/>
        <end position="175"/>
    </location>
</feature>
<organism evidence="4 5">
    <name type="scientific">Ranitomeya imitator</name>
    <name type="common">mimic poison frog</name>
    <dbReference type="NCBI Taxonomy" id="111125"/>
    <lineage>
        <taxon>Eukaryota</taxon>
        <taxon>Metazoa</taxon>
        <taxon>Chordata</taxon>
        <taxon>Craniata</taxon>
        <taxon>Vertebrata</taxon>
        <taxon>Euteleostomi</taxon>
        <taxon>Amphibia</taxon>
        <taxon>Batrachia</taxon>
        <taxon>Anura</taxon>
        <taxon>Neobatrachia</taxon>
        <taxon>Hyloidea</taxon>
        <taxon>Dendrobatidae</taxon>
        <taxon>Dendrobatinae</taxon>
        <taxon>Ranitomeya</taxon>
    </lineage>
</organism>
<comment type="caution">
    <text evidence="4">The sequence shown here is derived from an EMBL/GenBank/DDBJ whole genome shotgun (WGS) entry which is preliminary data.</text>
</comment>
<accession>A0ABN9LYM2</accession>
<evidence type="ECO:0000313" key="4">
    <source>
        <dbReference type="EMBL" id="CAJ0954381.1"/>
    </source>
</evidence>